<reference evidence="6" key="1">
    <citation type="journal article" date="2023" name="Mol. Ecol. Resour.">
        <title>Chromosome-level genome assembly of a triploid poplar Populus alba 'Berolinensis'.</title>
        <authorList>
            <person name="Chen S."/>
            <person name="Yu Y."/>
            <person name="Wang X."/>
            <person name="Wang S."/>
            <person name="Zhang T."/>
            <person name="Zhou Y."/>
            <person name="He R."/>
            <person name="Meng N."/>
            <person name="Wang Y."/>
            <person name="Liu W."/>
            <person name="Liu Z."/>
            <person name="Liu J."/>
            <person name="Guo Q."/>
            <person name="Huang H."/>
            <person name="Sederoff R.R."/>
            <person name="Wang G."/>
            <person name="Qu G."/>
            <person name="Chen S."/>
        </authorList>
    </citation>
    <scope>NUCLEOTIDE SEQUENCE</scope>
    <source>
        <strain evidence="6">SC-2020</strain>
    </source>
</reference>
<evidence type="ECO:0000256" key="2">
    <source>
        <dbReference type="ARBA" id="ARBA00022845"/>
    </source>
</evidence>
<dbReference type="Proteomes" id="UP001164929">
    <property type="component" value="Chromosome 12"/>
</dbReference>
<dbReference type="PANTHER" id="PTHR12537">
    <property type="entry name" value="RNA BINDING PROTEIN PUMILIO-RELATED"/>
    <property type="match status" value="1"/>
</dbReference>
<keyword evidence="7" id="KW-1185">Reference proteome</keyword>
<dbReference type="InterPro" id="IPR001313">
    <property type="entry name" value="Pumilio_RNA-bd_rpt"/>
</dbReference>
<dbReference type="InterPro" id="IPR016024">
    <property type="entry name" value="ARM-type_fold"/>
</dbReference>
<evidence type="ECO:0000256" key="1">
    <source>
        <dbReference type="ARBA" id="ARBA00022737"/>
    </source>
</evidence>
<dbReference type="PROSITE" id="PS50302">
    <property type="entry name" value="PUM"/>
    <property type="match status" value="1"/>
</dbReference>
<dbReference type="GO" id="GO:0003729">
    <property type="term" value="F:mRNA binding"/>
    <property type="evidence" value="ECO:0007669"/>
    <property type="project" value="TreeGrafter"/>
</dbReference>
<name>A0AAD6M1C3_9ROSI</name>
<dbReference type="SUPFAM" id="SSF48371">
    <property type="entry name" value="ARM repeat"/>
    <property type="match status" value="1"/>
</dbReference>
<evidence type="ECO:0000256" key="4">
    <source>
        <dbReference type="PROSITE-ProRule" id="PRU00317"/>
    </source>
</evidence>
<keyword evidence="3" id="KW-0694">RNA-binding</keyword>
<dbReference type="PANTHER" id="PTHR12537:SF63">
    <property type="entry name" value="PUMILIO HOMOLOG 15"/>
    <property type="match status" value="1"/>
</dbReference>
<dbReference type="Pfam" id="PF00806">
    <property type="entry name" value="PUF"/>
    <property type="match status" value="2"/>
</dbReference>
<keyword evidence="2" id="KW-0810">Translation regulation</keyword>
<accession>A0AAD6M1C3</accession>
<comment type="caution">
    <text evidence="6">The sequence shown here is derived from an EMBL/GenBank/DDBJ whole genome shotgun (WGS) entry which is preliminary data.</text>
</comment>
<gene>
    <name evidence="6" type="ORF">NC653_028970</name>
</gene>
<protein>
    <recommendedName>
        <fullName evidence="5">PUM-HD domain-containing protein</fullName>
    </recommendedName>
</protein>
<evidence type="ECO:0000256" key="3">
    <source>
        <dbReference type="ARBA" id="ARBA00022884"/>
    </source>
</evidence>
<evidence type="ECO:0000313" key="6">
    <source>
        <dbReference type="EMBL" id="KAJ6976951.1"/>
    </source>
</evidence>
<dbReference type="InterPro" id="IPR011989">
    <property type="entry name" value="ARM-like"/>
</dbReference>
<organism evidence="6 7">
    <name type="scientific">Populus alba x Populus x berolinensis</name>
    <dbReference type="NCBI Taxonomy" id="444605"/>
    <lineage>
        <taxon>Eukaryota</taxon>
        <taxon>Viridiplantae</taxon>
        <taxon>Streptophyta</taxon>
        <taxon>Embryophyta</taxon>
        <taxon>Tracheophyta</taxon>
        <taxon>Spermatophyta</taxon>
        <taxon>Magnoliopsida</taxon>
        <taxon>eudicotyledons</taxon>
        <taxon>Gunneridae</taxon>
        <taxon>Pentapetalae</taxon>
        <taxon>rosids</taxon>
        <taxon>fabids</taxon>
        <taxon>Malpighiales</taxon>
        <taxon>Salicaceae</taxon>
        <taxon>Saliceae</taxon>
        <taxon>Populus</taxon>
    </lineage>
</organism>
<feature type="repeat" description="Pumilio" evidence="4">
    <location>
        <begin position="1"/>
        <end position="30"/>
    </location>
</feature>
<dbReference type="GO" id="GO:0005737">
    <property type="term" value="C:cytoplasm"/>
    <property type="evidence" value="ECO:0007669"/>
    <property type="project" value="TreeGrafter"/>
</dbReference>
<evidence type="ECO:0000259" key="5">
    <source>
        <dbReference type="PROSITE" id="PS50303"/>
    </source>
</evidence>
<dbReference type="PROSITE" id="PS50303">
    <property type="entry name" value="PUM_HD"/>
    <property type="match status" value="1"/>
</dbReference>
<sequence length="73" mass="7873">MALSCNKYGSNVVKCLLTASEDQSTQIILEFLSNPGASMLLVDPFGNFVIQKALSISQVRSFALQDISHLLVG</sequence>
<evidence type="ECO:0000313" key="7">
    <source>
        <dbReference type="Proteomes" id="UP001164929"/>
    </source>
</evidence>
<dbReference type="InterPro" id="IPR033133">
    <property type="entry name" value="PUM-HD"/>
</dbReference>
<dbReference type="GO" id="GO:0006417">
    <property type="term" value="P:regulation of translation"/>
    <property type="evidence" value="ECO:0007669"/>
    <property type="project" value="UniProtKB-KW"/>
</dbReference>
<dbReference type="Gene3D" id="1.25.10.10">
    <property type="entry name" value="Leucine-rich Repeat Variant"/>
    <property type="match status" value="1"/>
</dbReference>
<dbReference type="EMBL" id="JAQIZT010000012">
    <property type="protein sequence ID" value="KAJ6976951.1"/>
    <property type="molecule type" value="Genomic_DNA"/>
</dbReference>
<keyword evidence="1" id="KW-0677">Repeat</keyword>
<feature type="domain" description="PUM-HD" evidence="5">
    <location>
        <begin position="1"/>
        <end position="73"/>
    </location>
</feature>
<proteinExistence type="predicted"/>
<dbReference type="AlphaFoldDB" id="A0AAD6M1C3"/>